<dbReference type="Gramene" id="KCW88449">
    <property type="protein sequence ID" value="KCW88449"/>
    <property type="gene ID" value="EUGRSUZ_A00837"/>
</dbReference>
<accession>A0A059DDD9</accession>
<gene>
    <name evidence="2" type="ORF">EUGRSUZ_A00837</name>
</gene>
<dbReference type="InParanoid" id="A0A059DDD9"/>
<proteinExistence type="predicted"/>
<evidence type="ECO:0000256" key="1">
    <source>
        <dbReference type="SAM" id="MobiDB-lite"/>
    </source>
</evidence>
<name>A0A059DDD9_EUCGR</name>
<feature type="compositionally biased region" description="Polar residues" evidence="1">
    <location>
        <begin position="18"/>
        <end position="30"/>
    </location>
</feature>
<protein>
    <submittedName>
        <fullName evidence="2">Uncharacterized protein</fullName>
    </submittedName>
</protein>
<dbReference type="AlphaFoldDB" id="A0A059DDD9"/>
<feature type="compositionally biased region" description="Basic and acidic residues" evidence="1">
    <location>
        <begin position="32"/>
        <end position="44"/>
    </location>
</feature>
<sequence>MMLERVGQGLPLLAASKGPSSATSEATLTRFSEGRLDLGRRGPNDPHQPLALGKVGESHLTQSLTADKGRQALVGPRQG</sequence>
<feature type="region of interest" description="Disordered" evidence="1">
    <location>
        <begin position="1"/>
        <end position="57"/>
    </location>
</feature>
<dbReference type="EMBL" id="KK198753">
    <property type="protein sequence ID" value="KCW88449.1"/>
    <property type="molecule type" value="Genomic_DNA"/>
</dbReference>
<reference evidence="2" key="1">
    <citation type="submission" date="2013-07" db="EMBL/GenBank/DDBJ databases">
        <title>The genome of Eucalyptus grandis.</title>
        <authorList>
            <person name="Schmutz J."/>
            <person name="Hayes R."/>
            <person name="Myburg A."/>
            <person name="Tuskan G."/>
            <person name="Grattapaglia D."/>
            <person name="Rokhsar D.S."/>
        </authorList>
    </citation>
    <scope>NUCLEOTIDE SEQUENCE</scope>
    <source>
        <tissue evidence="2">Leaf extractions</tissue>
    </source>
</reference>
<evidence type="ECO:0000313" key="2">
    <source>
        <dbReference type="EMBL" id="KCW88449.1"/>
    </source>
</evidence>
<organism evidence="2">
    <name type="scientific">Eucalyptus grandis</name>
    <name type="common">Flooded gum</name>
    <dbReference type="NCBI Taxonomy" id="71139"/>
    <lineage>
        <taxon>Eukaryota</taxon>
        <taxon>Viridiplantae</taxon>
        <taxon>Streptophyta</taxon>
        <taxon>Embryophyta</taxon>
        <taxon>Tracheophyta</taxon>
        <taxon>Spermatophyta</taxon>
        <taxon>Magnoliopsida</taxon>
        <taxon>eudicotyledons</taxon>
        <taxon>Gunneridae</taxon>
        <taxon>Pentapetalae</taxon>
        <taxon>rosids</taxon>
        <taxon>malvids</taxon>
        <taxon>Myrtales</taxon>
        <taxon>Myrtaceae</taxon>
        <taxon>Myrtoideae</taxon>
        <taxon>Eucalypteae</taxon>
        <taxon>Eucalyptus</taxon>
    </lineage>
</organism>